<protein>
    <recommendedName>
        <fullName evidence="3">BMC circularly permuted domain-containing protein</fullName>
    </recommendedName>
</protein>
<organism evidence="4 5">
    <name type="scientific">Latilactobacillus fuchuensis DSM 14340 = JCM 11249</name>
    <dbReference type="NCBI Taxonomy" id="1423747"/>
    <lineage>
        <taxon>Bacteria</taxon>
        <taxon>Bacillati</taxon>
        <taxon>Bacillota</taxon>
        <taxon>Bacilli</taxon>
        <taxon>Lactobacillales</taxon>
        <taxon>Lactobacillaceae</taxon>
        <taxon>Latilactobacillus</taxon>
    </lineage>
</organism>
<dbReference type="InterPro" id="IPR000249">
    <property type="entry name" value="BMC_dom"/>
</dbReference>
<dbReference type="CDD" id="cd07046">
    <property type="entry name" value="BMC_PduU-EutS"/>
    <property type="match status" value="1"/>
</dbReference>
<dbReference type="SUPFAM" id="SSF143414">
    <property type="entry name" value="CcmK-like"/>
    <property type="match status" value="1"/>
</dbReference>
<dbReference type="STRING" id="1423747.FC69_GL000232"/>
<name>A0A0R1RTP0_9LACO</name>
<dbReference type="PANTHER" id="PTHR40449:SF2">
    <property type="entry name" value="BACTERIAL MICROCOMPARTMENT SHELL PROTEIN EUTS"/>
    <property type="match status" value="1"/>
</dbReference>
<dbReference type="InterPro" id="IPR009307">
    <property type="entry name" value="EutS/PduU/CutR"/>
</dbReference>
<dbReference type="PIRSF" id="PIRSF012296">
    <property type="entry name" value="EutS_PduU"/>
    <property type="match status" value="1"/>
</dbReference>
<dbReference type="AlphaFoldDB" id="A0A0R1RTP0"/>
<dbReference type="GO" id="GO:0031469">
    <property type="term" value="C:bacterial microcompartment"/>
    <property type="evidence" value="ECO:0007669"/>
    <property type="project" value="UniProtKB-SubCell"/>
</dbReference>
<evidence type="ECO:0000256" key="1">
    <source>
        <dbReference type="ARBA" id="ARBA00024322"/>
    </source>
</evidence>
<dbReference type="Proteomes" id="UP000051264">
    <property type="component" value="Unassembled WGS sequence"/>
</dbReference>
<evidence type="ECO:0000313" key="5">
    <source>
        <dbReference type="Proteomes" id="UP000051264"/>
    </source>
</evidence>
<dbReference type="InterPro" id="IPR037233">
    <property type="entry name" value="CcmK-like_sf"/>
</dbReference>
<dbReference type="Pfam" id="PF00936">
    <property type="entry name" value="BMC"/>
    <property type="match status" value="1"/>
</dbReference>
<gene>
    <name evidence="4" type="ORF">FC69_GL000232</name>
</gene>
<dbReference type="PATRIC" id="fig|1423747.3.peg.239"/>
<dbReference type="Gene3D" id="3.30.70.1710">
    <property type="match status" value="1"/>
</dbReference>
<comment type="caution">
    <text evidence="4">The sequence shown here is derived from an EMBL/GenBank/DDBJ whole genome shotgun (WGS) entry which is preliminary data.</text>
</comment>
<dbReference type="PROSITE" id="PS51931">
    <property type="entry name" value="BMC_CP"/>
    <property type="match status" value="1"/>
</dbReference>
<evidence type="ECO:0000256" key="2">
    <source>
        <dbReference type="ARBA" id="ARBA00024446"/>
    </source>
</evidence>
<dbReference type="InterPro" id="IPR044870">
    <property type="entry name" value="BMC_CP"/>
</dbReference>
<dbReference type="PANTHER" id="PTHR40449">
    <property type="entry name" value="ETHANOLAMINE UTILIZATION PROTEIN EUTS"/>
    <property type="match status" value="1"/>
</dbReference>
<evidence type="ECO:0000313" key="4">
    <source>
        <dbReference type="EMBL" id="KRL58580.1"/>
    </source>
</evidence>
<dbReference type="RefSeq" id="WP_025083098.1">
    <property type="nucleotide sequence ID" value="NZ_AZEX01000068.1"/>
</dbReference>
<feature type="domain" description="BMC circularly permuted" evidence="3">
    <location>
        <begin position="10"/>
        <end position="109"/>
    </location>
</feature>
<dbReference type="eggNOG" id="COG4810">
    <property type="taxonomic scope" value="Bacteria"/>
</dbReference>
<dbReference type="OrthoDB" id="9794459at2"/>
<evidence type="ECO:0000259" key="3">
    <source>
        <dbReference type="PROSITE" id="PS51931"/>
    </source>
</evidence>
<dbReference type="SMART" id="SM00877">
    <property type="entry name" value="BMC"/>
    <property type="match status" value="1"/>
</dbReference>
<dbReference type="EMBL" id="AZEX01000068">
    <property type="protein sequence ID" value="KRL58580.1"/>
    <property type="molecule type" value="Genomic_DNA"/>
</dbReference>
<accession>A0A0R1RTP0</accession>
<reference evidence="4 5" key="1">
    <citation type="journal article" date="2015" name="Genome Announc.">
        <title>Expanding the biotechnology potential of lactobacilli through comparative genomics of 213 strains and associated genera.</title>
        <authorList>
            <person name="Sun Z."/>
            <person name="Harris H.M."/>
            <person name="McCann A."/>
            <person name="Guo C."/>
            <person name="Argimon S."/>
            <person name="Zhang W."/>
            <person name="Yang X."/>
            <person name="Jeffery I.B."/>
            <person name="Cooney J.C."/>
            <person name="Kagawa T.F."/>
            <person name="Liu W."/>
            <person name="Song Y."/>
            <person name="Salvetti E."/>
            <person name="Wrobel A."/>
            <person name="Rasinkangas P."/>
            <person name="Parkhill J."/>
            <person name="Rea M.C."/>
            <person name="O'Sullivan O."/>
            <person name="Ritari J."/>
            <person name="Douillard F.P."/>
            <person name="Paul Ross R."/>
            <person name="Yang R."/>
            <person name="Briner A.E."/>
            <person name="Felis G.E."/>
            <person name="de Vos W.M."/>
            <person name="Barrangou R."/>
            <person name="Klaenhammer T.R."/>
            <person name="Caufield P.W."/>
            <person name="Cui Y."/>
            <person name="Zhang H."/>
            <person name="O'Toole P.W."/>
        </authorList>
    </citation>
    <scope>NUCLEOTIDE SEQUENCE [LARGE SCALE GENOMIC DNA]</scope>
    <source>
        <strain evidence="4 5">DSM 14340</strain>
    </source>
</reference>
<proteinExistence type="predicted"/>
<sequence length="117" mass="12634">MESHESGLERIIQEYVPGKQLSLAHIVASPTQDLYDKLGLKDCHDAIGIITITPSEAAIIAGDQALKSGAVEVGFVDRFSGSVFITGNVSDIHASLEAVIDFFRKQLDFTVTEITKS</sequence>
<keyword evidence="2" id="KW-1283">Bacterial microcompartment</keyword>
<comment type="subcellular location">
    <subcellularLocation>
        <location evidence="1">Bacterial microcompartment</location>
    </subcellularLocation>
</comment>